<feature type="domain" description="TonB C-terminal" evidence="2">
    <location>
        <begin position="131"/>
        <end position="199"/>
    </location>
</feature>
<accession>A0A420WIM5</accession>
<dbReference type="SUPFAM" id="SSF74653">
    <property type="entry name" value="TolA/TonB C-terminal domain"/>
    <property type="match status" value="1"/>
</dbReference>
<evidence type="ECO:0000259" key="2">
    <source>
        <dbReference type="Pfam" id="PF03544"/>
    </source>
</evidence>
<dbReference type="EMBL" id="RBII01000001">
    <property type="protein sequence ID" value="RKQ70881.1"/>
    <property type="molecule type" value="Genomic_DNA"/>
</dbReference>
<evidence type="ECO:0000313" key="4">
    <source>
        <dbReference type="Proteomes" id="UP000282211"/>
    </source>
</evidence>
<dbReference type="InParanoid" id="A0A420WIM5"/>
<gene>
    <name evidence="3" type="ORF">DES40_0184</name>
</gene>
<protein>
    <submittedName>
        <fullName evidence="3">Outer membrane transport energization protein TonB</fullName>
    </submittedName>
</protein>
<name>A0A420WIM5_9PROT</name>
<dbReference type="RefSeq" id="WP_121098703.1">
    <property type="nucleotide sequence ID" value="NZ_RBII01000001.1"/>
</dbReference>
<evidence type="ECO:0000313" key="3">
    <source>
        <dbReference type="EMBL" id="RKQ70881.1"/>
    </source>
</evidence>
<keyword evidence="1" id="KW-1133">Transmembrane helix</keyword>
<feature type="transmembrane region" description="Helical" evidence="1">
    <location>
        <begin position="7"/>
        <end position="31"/>
    </location>
</feature>
<dbReference type="GO" id="GO:0055085">
    <property type="term" value="P:transmembrane transport"/>
    <property type="evidence" value="ECO:0007669"/>
    <property type="project" value="InterPro"/>
</dbReference>
<dbReference type="Proteomes" id="UP000282211">
    <property type="component" value="Unassembled WGS sequence"/>
</dbReference>
<comment type="caution">
    <text evidence="3">The sequence shown here is derived from an EMBL/GenBank/DDBJ whole genome shotgun (WGS) entry which is preliminary data.</text>
</comment>
<organism evidence="3 4">
    <name type="scientific">Litorimonas taeanensis</name>
    <dbReference type="NCBI Taxonomy" id="568099"/>
    <lineage>
        <taxon>Bacteria</taxon>
        <taxon>Pseudomonadati</taxon>
        <taxon>Pseudomonadota</taxon>
        <taxon>Alphaproteobacteria</taxon>
        <taxon>Maricaulales</taxon>
        <taxon>Robiginitomaculaceae</taxon>
    </lineage>
</organism>
<proteinExistence type="predicted"/>
<dbReference type="Gene3D" id="3.30.1150.10">
    <property type="match status" value="1"/>
</dbReference>
<keyword evidence="1" id="KW-0812">Transmembrane</keyword>
<reference evidence="3 4" key="1">
    <citation type="submission" date="2018-10" db="EMBL/GenBank/DDBJ databases">
        <title>Genomic Encyclopedia of Type Strains, Phase IV (KMG-IV): sequencing the most valuable type-strain genomes for metagenomic binning, comparative biology and taxonomic classification.</title>
        <authorList>
            <person name="Goeker M."/>
        </authorList>
    </citation>
    <scope>NUCLEOTIDE SEQUENCE [LARGE SCALE GENOMIC DNA]</scope>
    <source>
        <strain evidence="3 4">DSM 22008</strain>
    </source>
</reference>
<dbReference type="Pfam" id="PF03544">
    <property type="entry name" value="TonB_C"/>
    <property type="match status" value="1"/>
</dbReference>
<keyword evidence="1" id="KW-0472">Membrane</keyword>
<dbReference type="InterPro" id="IPR037682">
    <property type="entry name" value="TonB_C"/>
</dbReference>
<keyword evidence="4" id="KW-1185">Reference proteome</keyword>
<dbReference type="AlphaFoldDB" id="A0A420WIM5"/>
<dbReference type="OrthoDB" id="7630804at2"/>
<evidence type="ECO:0000256" key="1">
    <source>
        <dbReference type="SAM" id="Phobius"/>
    </source>
</evidence>
<sequence length="209" mass="23218">MSTAIRWLIGIPVAAFVTVALFVLMTVLISAEFEPQDKVKTASFEINPKVEDIKVIERETKVDKVQKVVTPPPPPMIERAKADKPTEAIASLEGAIPDFETPKIDRQSFKIAVSDRDAQPLVRIPPIMPTRAEKSGHCTVRFDVSPEGAPFNVVATYCTQSLFERASVKSVQKWKYNPKIVDGRSVARSGVESKISFRLSDERGRIIPE</sequence>